<evidence type="ECO:0000313" key="1">
    <source>
        <dbReference type="EnsemblPlants" id="KQL07774"/>
    </source>
</evidence>
<dbReference type="Proteomes" id="UP000004995">
    <property type="component" value="Unassembled WGS sequence"/>
</dbReference>
<accession>K3XPZ2</accession>
<organism evidence="1 2">
    <name type="scientific">Setaria italica</name>
    <name type="common">Foxtail millet</name>
    <name type="synonym">Panicum italicum</name>
    <dbReference type="NCBI Taxonomy" id="4555"/>
    <lineage>
        <taxon>Eukaryota</taxon>
        <taxon>Viridiplantae</taxon>
        <taxon>Streptophyta</taxon>
        <taxon>Embryophyta</taxon>
        <taxon>Tracheophyta</taxon>
        <taxon>Spermatophyta</taxon>
        <taxon>Magnoliopsida</taxon>
        <taxon>Liliopsida</taxon>
        <taxon>Poales</taxon>
        <taxon>Poaceae</taxon>
        <taxon>PACMAD clade</taxon>
        <taxon>Panicoideae</taxon>
        <taxon>Panicodae</taxon>
        <taxon>Paniceae</taxon>
        <taxon>Cenchrinae</taxon>
        <taxon>Setaria</taxon>
    </lineage>
</organism>
<dbReference type="HOGENOM" id="CLU_2965330_0_0_1"/>
<dbReference type="Gramene" id="KQL07774">
    <property type="protein sequence ID" value="KQL07774"/>
    <property type="gene ID" value="SETIT_003972mg"/>
</dbReference>
<dbReference type="EMBL" id="AGNK02003375">
    <property type="status" value="NOT_ANNOTATED_CDS"/>
    <property type="molecule type" value="Genomic_DNA"/>
</dbReference>
<proteinExistence type="predicted"/>
<reference evidence="2" key="1">
    <citation type="journal article" date="2012" name="Nat. Biotechnol.">
        <title>Reference genome sequence of the model plant Setaria.</title>
        <authorList>
            <person name="Bennetzen J.L."/>
            <person name="Schmutz J."/>
            <person name="Wang H."/>
            <person name="Percifield R."/>
            <person name="Hawkins J."/>
            <person name="Pontaroli A.C."/>
            <person name="Estep M."/>
            <person name="Feng L."/>
            <person name="Vaughn J.N."/>
            <person name="Grimwood J."/>
            <person name="Jenkins J."/>
            <person name="Barry K."/>
            <person name="Lindquist E."/>
            <person name="Hellsten U."/>
            <person name="Deshpande S."/>
            <person name="Wang X."/>
            <person name="Wu X."/>
            <person name="Mitros T."/>
            <person name="Triplett J."/>
            <person name="Yang X."/>
            <person name="Ye C.Y."/>
            <person name="Mauro-Herrera M."/>
            <person name="Wang L."/>
            <person name="Li P."/>
            <person name="Sharma M."/>
            <person name="Sharma R."/>
            <person name="Ronald P.C."/>
            <person name="Panaud O."/>
            <person name="Kellogg E.A."/>
            <person name="Brutnell T.P."/>
            <person name="Doust A.N."/>
            <person name="Tuskan G.A."/>
            <person name="Rokhsar D."/>
            <person name="Devos K.M."/>
        </authorList>
    </citation>
    <scope>NUCLEOTIDE SEQUENCE [LARGE SCALE GENOMIC DNA]</scope>
    <source>
        <strain evidence="2">cv. Yugu1</strain>
    </source>
</reference>
<evidence type="ECO:0000313" key="2">
    <source>
        <dbReference type="Proteomes" id="UP000004995"/>
    </source>
</evidence>
<dbReference type="AlphaFoldDB" id="K3XPZ2"/>
<keyword evidence="2" id="KW-1185">Reference proteome</keyword>
<dbReference type="InParanoid" id="K3XPZ2"/>
<protein>
    <submittedName>
        <fullName evidence="1">Uncharacterized protein</fullName>
    </submittedName>
</protein>
<name>K3XPZ2_SETIT</name>
<reference evidence="1" key="2">
    <citation type="submission" date="2018-08" db="UniProtKB">
        <authorList>
            <consortium name="EnsemblPlants"/>
        </authorList>
    </citation>
    <scope>IDENTIFICATION</scope>
    <source>
        <strain evidence="1">Yugu1</strain>
    </source>
</reference>
<sequence>MTQAIGSLLPLLLLLLFLIYVLSSLISILSRLSWGQKCFFLFFCYSRRVHTPRFLKKPQ</sequence>
<dbReference type="EnsemblPlants" id="KQL07774">
    <property type="protein sequence ID" value="KQL07774"/>
    <property type="gene ID" value="SETIT_003972mg"/>
</dbReference>